<keyword evidence="4" id="KW-1185">Reference proteome</keyword>
<comment type="caution">
    <text evidence="3">The sequence shown here is derived from an EMBL/GenBank/DDBJ whole genome shotgun (WGS) entry which is preliminary data.</text>
</comment>
<proteinExistence type="predicted"/>
<feature type="chain" id="PRO_5046084066" description="Methylamine utilization protein" evidence="2">
    <location>
        <begin position="26"/>
        <end position="253"/>
    </location>
</feature>
<evidence type="ECO:0000313" key="3">
    <source>
        <dbReference type="EMBL" id="MFC0679320.1"/>
    </source>
</evidence>
<reference evidence="3 4" key="1">
    <citation type="submission" date="2024-09" db="EMBL/GenBank/DDBJ databases">
        <authorList>
            <person name="Sun Q."/>
            <person name="Mori K."/>
        </authorList>
    </citation>
    <scope>NUCLEOTIDE SEQUENCE [LARGE SCALE GENOMIC DNA]</scope>
    <source>
        <strain evidence="3 4">KCTC 23076</strain>
    </source>
</reference>
<dbReference type="Proteomes" id="UP001589896">
    <property type="component" value="Unassembled WGS sequence"/>
</dbReference>
<protein>
    <recommendedName>
        <fullName evidence="5">Methylamine utilization protein</fullName>
    </recommendedName>
</protein>
<dbReference type="SUPFAM" id="SSF49464">
    <property type="entry name" value="Carboxypeptidase regulatory domain-like"/>
    <property type="match status" value="1"/>
</dbReference>
<sequence>MKNIVGACVLACGMAAGLHTTPVIAKAGMHPDHPTDEPRQQEVRKRARTERATIRKRETAPVREASAEISGRIALAAGPRQDVLQGEVSQTVVYFLPAAGADKPSPERFTAATYTKGFDPNLLVVPVGSTVSFPNRDVIIHNVFSSTPGSAFDLGMYRPGETRSQRFDRAGLVVVGCNVHRGMRANVLVLETPHYTRAAADGSFKLSGLPEGKGTLVIWHPRASAQAVAVDGPVAAPVIRTLVASRPRIASYQ</sequence>
<dbReference type="EMBL" id="JBHLTG010000003">
    <property type="protein sequence ID" value="MFC0679320.1"/>
    <property type="molecule type" value="Genomic_DNA"/>
</dbReference>
<evidence type="ECO:0000313" key="4">
    <source>
        <dbReference type="Proteomes" id="UP001589896"/>
    </source>
</evidence>
<dbReference type="InterPro" id="IPR008972">
    <property type="entry name" value="Cupredoxin"/>
</dbReference>
<evidence type="ECO:0000256" key="1">
    <source>
        <dbReference type="SAM" id="MobiDB-lite"/>
    </source>
</evidence>
<organism evidence="3 4">
    <name type="scientific">Lysobacter korlensis</name>
    <dbReference type="NCBI Taxonomy" id="553636"/>
    <lineage>
        <taxon>Bacteria</taxon>
        <taxon>Pseudomonadati</taxon>
        <taxon>Pseudomonadota</taxon>
        <taxon>Gammaproteobacteria</taxon>
        <taxon>Lysobacterales</taxon>
        <taxon>Lysobacteraceae</taxon>
        <taxon>Lysobacter</taxon>
    </lineage>
</organism>
<accession>A0ABV6RQR8</accession>
<name>A0ABV6RQR8_9GAMM</name>
<dbReference type="Gene3D" id="2.60.40.420">
    <property type="entry name" value="Cupredoxins - blue copper proteins"/>
    <property type="match status" value="1"/>
</dbReference>
<keyword evidence="2" id="KW-0732">Signal</keyword>
<feature type="signal peptide" evidence="2">
    <location>
        <begin position="1"/>
        <end position="25"/>
    </location>
</feature>
<feature type="region of interest" description="Disordered" evidence="1">
    <location>
        <begin position="26"/>
        <end position="45"/>
    </location>
</feature>
<dbReference type="SUPFAM" id="SSF49503">
    <property type="entry name" value="Cupredoxins"/>
    <property type="match status" value="1"/>
</dbReference>
<gene>
    <name evidence="3" type="ORF">ACFFGH_15910</name>
</gene>
<dbReference type="InterPro" id="IPR008969">
    <property type="entry name" value="CarboxyPept-like_regulatory"/>
</dbReference>
<feature type="compositionally biased region" description="Basic and acidic residues" evidence="1">
    <location>
        <begin position="29"/>
        <end position="45"/>
    </location>
</feature>
<evidence type="ECO:0008006" key="5">
    <source>
        <dbReference type="Google" id="ProtNLM"/>
    </source>
</evidence>
<dbReference type="RefSeq" id="WP_386669957.1">
    <property type="nucleotide sequence ID" value="NZ_JBHLTG010000003.1"/>
</dbReference>
<evidence type="ECO:0000256" key="2">
    <source>
        <dbReference type="SAM" id="SignalP"/>
    </source>
</evidence>